<evidence type="ECO:0000256" key="2">
    <source>
        <dbReference type="ARBA" id="ARBA00012438"/>
    </source>
</evidence>
<evidence type="ECO:0000256" key="1">
    <source>
        <dbReference type="ARBA" id="ARBA00000085"/>
    </source>
</evidence>
<dbReference type="InterPro" id="IPR050736">
    <property type="entry name" value="Sensor_HK_Regulatory"/>
</dbReference>
<dbReference type="CDD" id="cd00075">
    <property type="entry name" value="HATPase"/>
    <property type="match status" value="1"/>
</dbReference>
<keyword evidence="5 10" id="KW-0418">Kinase</keyword>
<dbReference type="InterPro" id="IPR004358">
    <property type="entry name" value="Sig_transdc_His_kin-like_C"/>
</dbReference>
<dbReference type="GO" id="GO:0004673">
    <property type="term" value="F:protein histidine kinase activity"/>
    <property type="evidence" value="ECO:0007669"/>
    <property type="project" value="UniProtKB-EC"/>
</dbReference>
<dbReference type="InterPro" id="IPR013656">
    <property type="entry name" value="PAS_4"/>
</dbReference>
<feature type="transmembrane region" description="Helical" evidence="8">
    <location>
        <begin position="6"/>
        <end position="28"/>
    </location>
</feature>
<dbReference type="InterPro" id="IPR000014">
    <property type="entry name" value="PAS"/>
</dbReference>
<evidence type="ECO:0000256" key="5">
    <source>
        <dbReference type="ARBA" id="ARBA00022777"/>
    </source>
</evidence>
<evidence type="ECO:0000256" key="6">
    <source>
        <dbReference type="ARBA" id="ARBA00023012"/>
    </source>
</evidence>
<evidence type="ECO:0000259" key="9">
    <source>
        <dbReference type="PROSITE" id="PS50109"/>
    </source>
</evidence>
<dbReference type="Pfam" id="PF08448">
    <property type="entry name" value="PAS_4"/>
    <property type="match status" value="1"/>
</dbReference>
<dbReference type="SMART" id="SM00387">
    <property type="entry name" value="HATPase_c"/>
    <property type="match status" value="1"/>
</dbReference>
<keyword evidence="4" id="KW-0808">Transferase</keyword>
<dbReference type="PRINTS" id="PR00344">
    <property type="entry name" value="BCTRLSENSOR"/>
</dbReference>
<dbReference type="PANTHER" id="PTHR43711:SF1">
    <property type="entry name" value="HISTIDINE KINASE 1"/>
    <property type="match status" value="1"/>
</dbReference>
<keyword evidence="8" id="KW-0472">Membrane</keyword>
<evidence type="ECO:0000313" key="11">
    <source>
        <dbReference type="Proteomes" id="UP001595846"/>
    </source>
</evidence>
<dbReference type="EMBL" id="JBHSAQ010000002">
    <property type="protein sequence ID" value="MFC3957805.1"/>
    <property type="molecule type" value="Genomic_DNA"/>
</dbReference>
<dbReference type="InterPro" id="IPR031621">
    <property type="entry name" value="HisKA_7TM"/>
</dbReference>
<dbReference type="EC" id="2.7.13.3" evidence="2"/>
<dbReference type="InterPro" id="IPR003594">
    <property type="entry name" value="HATPase_dom"/>
</dbReference>
<dbReference type="AlphaFoldDB" id="A0ABD5NM68"/>
<feature type="transmembrane region" description="Helical" evidence="8">
    <location>
        <begin position="144"/>
        <end position="167"/>
    </location>
</feature>
<dbReference type="InterPro" id="IPR036097">
    <property type="entry name" value="HisK_dim/P_sf"/>
</dbReference>
<dbReference type="Pfam" id="PF02518">
    <property type="entry name" value="HATPase_c"/>
    <property type="match status" value="1"/>
</dbReference>
<keyword evidence="8" id="KW-0812">Transmembrane</keyword>
<keyword evidence="6" id="KW-0902">Two-component regulatory system</keyword>
<gene>
    <name evidence="10" type="ORF">ACFOUR_05380</name>
</gene>
<evidence type="ECO:0000256" key="8">
    <source>
        <dbReference type="SAM" id="Phobius"/>
    </source>
</evidence>
<name>A0ABD5NM68_9EURY</name>
<proteinExistence type="predicted"/>
<dbReference type="PANTHER" id="PTHR43711">
    <property type="entry name" value="TWO-COMPONENT HISTIDINE KINASE"/>
    <property type="match status" value="1"/>
</dbReference>
<dbReference type="Gene3D" id="1.10.287.130">
    <property type="match status" value="1"/>
</dbReference>
<dbReference type="GO" id="GO:0000160">
    <property type="term" value="P:phosphorelay signal transduction system"/>
    <property type="evidence" value="ECO:0007669"/>
    <property type="project" value="UniProtKB-KW"/>
</dbReference>
<dbReference type="Pfam" id="PF00512">
    <property type="entry name" value="HisKA"/>
    <property type="match status" value="1"/>
</dbReference>
<dbReference type="CDD" id="cd00082">
    <property type="entry name" value="HisKA"/>
    <property type="match status" value="1"/>
</dbReference>
<evidence type="ECO:0000256" key="4">
    <source>
        <dbReference type="ARBA" id="ARBA00022679"/>
    </source>
</evidence>
<feature type="region of interest" description="Disordered" evidence="7">
    <location>
        <begin position="297"/>
        <end position="336"/>
    </location>
</feature>
<dbReference type="RefSeq" id="WP_256530496.1">
    <property type="nucleotide sequence ID" value="NZ_CP101824.1"/>
</dbReference>
<dbReference type="InterPro" id="IPR035965">
    <property type="entry name" value="PAS-like_dom_sf"/>
</dbReference>
<reference evidence="10 11" key="1">
    <citation type="journal article" date="2019" name="Int. J. Syst. Evol. Microbiol.">
        <title>The Global Catalogue of Microorganisms (GCM) 10K type strain sequencing project: providing services to taxonomists for standard genome sequencing and annotation.</title>
        <authorList>
            <consortium name="The Broad Institute Genomics Platform"/>
            <consortium name="The Broad Institute Genome Sequencing Center for Infectious Disease"/>
            <person name="Wu L."/>
            <person name="Ma J."/>
        </authorList>
    </citation>
    <scope>NUCLEOTIDE SEQUENCE [LARGE SCALE GENOMIC DNA]</scope>
    <source>
        <strain evidence="10 11">IBRC-M 10256</strain>
    </source>
</reference>
<feature type="transmembrane region" description="Helical" evidence="8">
    <location>
        <begin position="35"/>
        <end position="58"/>
    </location>
</feature>
<dbReference type="PROSITE" id="PS50109">
    <property type="entry name" value="HIS_KIN"/>
    <property type="match status" value="1"/>
</dbReference>
<feature type="transmembrane region" description="Helical" evidence="8">
    <location>
        <begin position="179"/>
        <end position="200"/>
    </location>
</feature>
<organism evidence="10 11">
    <name type="scientific">Halovivax cerinus</name>
    <dbReference type="NCBI Taxonomy" id="1487865"/>
    <lineage>
        <taxon>Archaea</taxon>
        <taxon>Methanobacteriati</taxon>
        <taxon>Methanobacteriota</taxon>
        <taxon>Stenosarchaea group</taxon>
        <taxon>Halobacteria</taxon>
        <taxon>Halobacteriales</taxon>
        <taxon>Natrialbaceae</taxon>
        <taxon>Halovivax</taxon>
    </lineage>
</organism>
<keyword evidence="8" id="KW-1133">Transmembrane helix</keyword>
<keyword evidence="3" id="KW-0597">Phosphoprotein</keyword>
<dbReference type="Pfam" id="PF16927">
    <property type="entry name" value="HisKA_7TM"/>
    <property type="match status" value="1"/>
</dbReference>
<dbReference type="InterPro" id="IPR005467">
    <property type="entry name" value="His_kinase_dom"/>
</dbReference>
<sequence length="610" mass="65259">MSAIETAYLVGLGIATVVSLGIAALAVQHRERTDAFALTVLTTGMAIWAGGDLMSALVVSRSATIRWVQVSWVGVAVVPVAIFCFVVIYTDRWSLTPARVAGLAVVPAVTVGLVLTNPAHQLIWTAIEASTQPPSGYAFDNGPAYVVFTVYSYLLLAIATGILGTYLAASTGLYRGQIVALLVGALTPWASNVFYVTGWVEINATSLGFAISATAFAVAVLEYRLIDISPIARRTVFEQITDGVVVLDREVRVSDVNSSGAAFLDLDPQRALGQRATAVLPATVADWLAADTDGEDELVTDEGSAEQTGDNRTASRGPTRSTTVGVRERGESRQLSATKTTLYDDNQRVGQLLILRDVTERHRYERELERQNERLDRFASVVSHDLRNPLNVADGYLSILAERHDDPEIDEIETSLDRMEDIIEDVLTLARHGDAVSDRTVVELSTITDRAWNGVDTADASLRIETGGHRVAADASRLTQALENLFRNTVEHGGTDVTVTVGTIAADGTDGSTGERSAAPDTSESAGFYVADDGVGIPEDAREDVLESGYTTNQDGTGLGLDIVGQIVEAHGWSLAVTESIDGGARFEIRYEPAHEPDGDEATGVHSRPS</sequence>
<comment type="catalytic activity">
    <reaction evidence="1">
        <text>ATP + protein L-histidine = ADP + protein N-phospho-L-histidine.</text>
        <dbReference type="EC" id="2.7.13.3"/>
    </reaction>
</comment>
<dbReference type="InterPro" id="IPR036890">
    <property type="entry name" value="HATPase_C_sf"/>
</dbReference>
<dbReference type="NCBIfam" id="TIGR00229">
    <property type="entry name" value="sensory_box"/>
    <property type="match status" value="1"/>
</dbReference>
<feature type="region of interest" description="Disordered" evidence="7">
    <location>
        <begin position="590"/>
        <end position="610"/>
    </location>
</feature>
<dbReference type="SUPFAM" id="SSF47384">
    <property type="entry name" value="Homodimeric domain of signal transducing histidine kinase"/>
    <property type="match status" value="1"/>
</dbReference>
<dbReference type="SUPFAM" id="SSF55874">
    <property type="entry name" value="ATPase domain of HSP90 chaperone/DNA topoisomerase II/histidine kinase"/>
    <property type="match status" value="1"/>
</dbReference>
<feature type="transmembrane region" description="Helical" evidence="8">
    <location>
        <begin position="70"/>
        <end position="89"/>
    </location>
</feature>
<feature type="transmembrane region" description="Helical" evidence="8">
    <location>
        <begin position="101"/>
        <end position="124"/>
    </location>
</feature>
<evidence type="ECO:0000256" key="3">
    <source>
        <dbReference type="ARBA" id="ARBA00022553"/>
    </source>
</evidence>
<dbReference type="GeneID" id="73903180"/>
<keyword evidence="11" id="KW-1185">Reference proteome</keyword>
<evidence type="ECO:0000313" key="10">
    <source>
        <dbReference type="EMBL" id="MFC3957805.1"/>
    </source>
</evidence>
<feature type="compositionally biased region" description="Polar residues" evidence="7">
    <location>
        <begin position="305"/>
        <end position="324"/>
    </location>
</feature>
<accession>A0ABD5NM68</accession>
<comment type="caution">
    <text evidence="10">The sequence shown here is derived from an EMBL/GenBank/DDBJ whole genome shotgun (WGS) entry which is preliminary data.</text>
</comment>
<feature type="domain" description="Histidine kinase" evidence="9">
    <location>
        <begin position="381"/>
        <end position="595"/>
    </location>
</feature>
<dbReference type="Gene3D" id="3.30.565.10">
    <property type="entry name" value="Histidine kinase-like ATPase, C-terminal domain"/>
    <property type="match status" value="1"/>
</dbReference>
<protein>
    <recommendedName>
        <fullName evidence="2">histidine kinase</fullName>
        <ecNumber evidence="2">2.7.13.3</ecNumber>
    </recommendedName>
</protein>
<dbReference type="Proteomes" id="UP001595846">
    <property type="component" value="Unassembled WGS sequence"/>
</dbReference>
<dbReference type="SMART" id="SM00388">
    <property type="entry name" value="HisKA"/>
    <property type="match status" value="1"/>
</dbReference>
<dbReference type="SUPFAM" id="SSF55785">
    <property type="entry name" value="PYP-like sensor domain (PAS domain)"/>
    <property type="match status" value="1"/>
</dbReference>
<dbReference type="InterPro" id="IPR003661">
    <property type="entry name" value="HisK_dim/P_dom"/>
</dbReference>
<dbReference type="Gene3D" id="3.30.450.20">
    <property type="entry name" value="PAS domain"/>
    <property type="match status" value="1"/>
</dbReference>
<evidence type="ECO:0000256" key="7">
    <source>
        <dbReference type="SAM" id="MobiDB-lite"/>
    </source>
</evidence>